<dbReference type="Pfam" id="PF02798">
    <property type="entry name" value="GST_N"/>
    <property type="match status" value="1"/>
</dbReference>
<evidence type="ECO:0000313" key="5">
    <source>
        <dbReference type="Proteomes" id="UP001556118"/>
    </source>
</evidence>
<dbReference type="EMBL" id="JBFNXR010000021">
    <property type="protein sequence ID" value="MEW9854974.1"/>
    <property type="molecule type" value="Genomic_DNA"/>
</dbReference>
<feature type="domain" description="GST N-terminal" evidence="2">
    <location>
        <begin position="2"/>
        <end position="85"/>
    </location>
</feature>
<dbReference type="InterPro" id="IPR010987">
    <property type="entry name" value="Glutathione-S-Trfase_C-like"/>
</dbReference>
<dbReference type="SUPFAM" id="SSF52833">
    <property type="entry name" value="Thioredoxin-like"/>
    <property type="match status" value="1"/>
</dbReference>
<keyword evidence="5" id="KW-1185">Reference proteome</keyword>
<accession>A0ABV3RA77</accession>
<reference evidence="4 5" key="1">
    <citation type="submission" date="2024-06" db="EMBL/GenBank/DDBJ databases">
        <title>Novosphingobium rhizovicinus M1R2S20.</title>
        <authorList>
            <person name="Sun J.-Q."/>
        </authorList>
    </citation>
    <scope>NUCLEOTIDE SEQUENCE [LARGE SCALE GENOMIC DNA]</scope>
    <source>
        <strain evidence="4 5">M1R2S20</strain>
    </source>
</reference>
<dbReference type="PROSITE" id="PS50405">
    <property type="entry name" value="GST_CTER"/>
    <property type="match status" value="1"/>
</dbReference>
<dbReference type="CDD" id="cd03048">
    <property type="entry name" value="GST_N_Ure2p_like"/>
    <property type="match status" value="1"/>
</dbReference>
<dbReference type="InterPro" id="IPR036282">
    <property type="entry name" value="Glutathione-S-Trfase_C_sf"/>
</dbReference>
<dbReference type="InterPro" id="IPR040079">
    <property type="entry name" value="Glutathione_S-Trfase"/>
</dbReference>
<dbReference type="InterPro" id="IPR036249">
    <property type="entry name" value="Thioredoxin-like_sf"/>
</dbReference>
<dbReference type="InterPro" id="IPR004046">
    <property type="entry name" value="GST_C"/>
</dbReference>
<evidence type="ECO:0000259" key="3">
    <source>
        <dbReference type="PROSITE" id="PS50405"/>
    </source>
</evidence>
<comment type="caution">
    <text evidence="4">The sequence shown here is derived from an EMBL/GenBank/DDBJ whole genome shotgun (WGS) entry which is preliminary data.</text>
</comment>
<dbReference type="InterPro" id="IPR004045">
    <property type="entry name" value="Glutathione_S-Trfase_N"/>
</dbReference>
<evidence type="ECO:0000259" key="2">
    <source>
        <dbReference type="PROSITE" id="PS50404"/>
    </source>
</evidence>
<dbReference type="PROSITE" id="PS50404">
    <property type="entry name" value="GST_NTER"/>
    <property type="match status" value="1"/>
</dbReference>
<dbReference type="PANTHER" id="PTHR44051:SF8">
    <property type="entry name" value="GLUTATHIONE S-TRANSFERASE GSTA"/>
    <property type="match status" value="1"/>
</dbReference>
<dbReference type="Proteomes" id="UP001556118">
    <property type="component" value="Unassembled WGS sequence"/>
</dbReference>
<dbReference type="SFLD" id="SFLDG01151">
    <property type="entry name" value="Main.2:_Nu-like"/>
    <property type="match status" value="1"/>
</dbReference>
<dbReference type="SFLD" id="SFLDG00358">
    <property type="entry name" value="Main_(cytGST)"/>
    <property type="match status" value="1"/>
</dbReference>
<evidence type="ECO:0000256" key="1">
    <source>
        <dbReference type="RuleBase" id="RU003494"/>
    </source>
</evidence>
<dbReference type="Pfam" id="PF00043">
    <property type="entry name" value="GST_C"/>
    <property type="match status" value="1"/>
</dbReference>
<comment type="similarity">
    <text evidence="1">Belongs to the GST superfamily.</text>
</comment>
<dbReference type="RefSeq" id="WP_367771870.1">
    <property type="nucleotide sequence ID" value="NZ_JBFNXR010000021.1"/>
</dbReference>
<dbReference type="SUPFAM" id="SSF47616">
    <property type="entry name" value="GST C-terminal domain-like"/>
    <property type="match status" value="1"/>
</dbReference>
<dbReference type="Gene3D" id="3.40.30.10">
    <property type="entry name" value="Glutaredoxin"/>
    <property type="match status" value="1"/>
</dbReference>
<evidence type="ECO:0000313" key="4">
    <source>
        <dbReference type="EMBL" id="MEW9854974.1"/>
    </source>
</evidence>
<proteinExistence type="inferred from homology"/>
<protein>
    <submittedName>
        <fullName evidence="4">Glutathione S-transferase family protein</fullName>
    </submittedName>
</protein>
<sequence>MSETLILHGMGSPNVIKVVIMLEELGLPYELRHVAVFSQEQFDPEFLKLNPLGKVPVLEDPRLGIPLAESGAILFWLAERGERFLPSQQPARAEVMQWLMVQMANIGPMFGQLNHFNLVPAGSEPYAHARYRAISQSLYRLLDERLQANEWLAGAEYSIADIATYPWAGYLERHGFDGGEHPRLVEWRDRIAARPAVQRALVRANEAFTEAANRTRRAASSADLDRFFNRTPSVPEKDYSAVKNM</sequence>
<gene>
    <name evidence="4" type="ORF">ABUH87_07240</name>
</gene>
<dbReference type="SFLD" id="SFLDS00019">
    <property type="entry name" value="Glutathione_Transferase_(cytos"/>
    <property type="match status" value="1"/>
</dbReference>
<feature type="domain" description="GST C-terminal" evidence="3">
    <location>
        <begin position="88"/>
        <end position="211"/>
    </location>
</feature>
<name>A0ABV3RA77_9SPHN</name>
<dbReference type="PANTHER" id="PTHR44051">
    <property type="entry name" value="GLUTATHIONE S-TRANSFERASE-RELATED"/>
    <property type="match status" value="1"/>
</dbReference>
<dbReference type="Gene3D" id="1.20.1050.10">
    <property type="match status" value="1"/>
</dbReference>
<organism evidence="4 5">
    <name type="scientific">Novosphingobium rhizovicinum</name>
    <dbReference type="NCBI Taxonomy" id="3228928"/>
    <lineage>
        <taxon>Bacteria</taxon>
        <taxon>Pseudomonadati</taxon>
        <taxon>Pseudomonadota</taxon>
        <taxon>Alphaproteobacteria</taxon>
        <taxon>Sphingomonadales</taxon>
        <taxon>Sphingomonadaceae</taxon>
        <taxon>Novosphingobium</taxon>
    </lineage>
</organism>